<dbReference type="InterPro" id="IPR050410">
    <property type="entry name" value="CCR4/nocturin_mRNA_transcr"/>
</dbReference>
<feature type="chain" id="PRO_5001566405" description="Endonuclease/exonuclease/phosphatase domain-containing protein" evidence="1">
    <location>
        <begin position="25"/>
        <end position="462"/>
    </location>
</feature>
<dbReference type="GO" id="GO:0000175">
    <property type="term" value="F:3'-5'-RNA exonuclease activity"/>
    <property type="evidence" value="ECO:0007669"/>
    <property type="project" value="TreeGrafter"/>
</dbReference>
<reference evidence="3" key="1">
    <citation type="submission" date="2013-04" db="EMBL/GenBank/DDBJ databases">
        <title>The Genome Sequence of Fonticula alba ATCC 38817.</title>
        <authorList>
            <consortium name="The Broad Institute Genomics Platform"/>
            <person name="Russ C."/>
            <person name="Cuomo C."/>
            <person name="Burger G."/>
            <person name="Gray M.W."/>
            <person name="Holland P.W.H."/>
            <person name="King N."/>
            <person name="Lang F.B.F."/>
            <person name="Roger A.J."/>
            <person name="Ruiz-Trillo I."/>
            <person name="Brown M."/>
            <person name="Walker B."/>
            <person name="Young S."/>
            <person name="Zeng Q."/>
            <person name="Gargeya S."/>
            <person name="Fitzgerald M."/>
            <person name="Haas B."/>
            <person name="Abouelleil A."/>
            <person name="Allen A.W."/>
            <person name="Alvarado L."/>
            <person name="Arachchi H.M."/>
            <person name="Berlin A.M."/>
            <person name="Chapman S.B."/>
            <person name="Gainer-Dewar J."/>
            <person name="Goldberg J."/>
            <person name="Griggs A."/>
            <person name="Gujja S."/>
            <person name="Hansen M."/>
            <person name="Howarth C."/>
            <person name="Imamovic A."/>
            <person name="Ireland A."/>
            <person name="Larimer J."/>
            <person name="McCowan C."/>
            <person name="Murphy C."/>
            <person name="Pearson M."/>
            <person name="Poon T.W."/>
            <person name="Priest M."/>
            <person name="Roberts A."/>
            <person name="Saif S."/>
            <person name="Shea T."/>
            <person name="Sisk P."/>
            <person name="Sykes S."/>
            <person name="Wortman J."/>
            <person name="Nusbaum C."/>
            <person name="Birren B."/>
        </authorList>
    </citation>
    <scope>NUCLEOTIDE SEQUENCE [LARGE SCALE GENOMIC DNA]</scope>
    <source>
        <strain evidence="3">ATCC 38817</strain>
    </source>
</reference>
<evidence type="ECO:0000259" key="2">
    <source>
        <dbReference type="Pfam" id="PF03372"/>
    </source>
</evidence>
<dbReference type="Pfam" id="PF03372">
    <property type="entry name" value="Exo_endo_phos"/>
    <property type="match status" value="1"/>
</dbReference>
<dbReference type="AlphaFoldDB" id="A0A058ZAP2"/>
<organism evidence="3">
    <name type="scientific">Fonticula alba</name>
    <name type="common">Slime mold</name>
    <dbReference type="NCBI Taxonomy" id="691883"/>
    <lineage>
        <taxon>Eukaryota</taxon>
        <taxon>Rotosphaerida</taxon>
        <taxon>Fonticulaceae</taxon>
        <taxon>Fonticula</taxon>
    </lineage>
</organism>
<dbReference type="SUPFAM" id="SSF56219">
    <property type="entry name" value="DNase I-like"/>
    <property type="match status" value="1"/>
</dbReference>
<keyword evidence="4" id="KW-1185">Reference proteome</keyword>
<feature type="domain" description="Endonuclease/exonuclease/phosphatase" evidence="2">
    <location>
        <begin position="197"/>
        <end position="450"/>
    </location>
</feature>
<evidence type="ECO:0000313" key="3">
    <source>
        <dbReference type="EMBL" id="KCV71485.1"/>
    </source>
</evidence>
<dbReference type="PANTHER" id="PTHR12121">
    <property type="entry name" value="CARBON CATABOLITE REPRESSOR PROTEIN 4"/>
    <property type="match status" value="1"/>
</dbReference>
<dbReference type="PANTHER" id="PTHR12121:SF36">
    <property type="entry name" value="ENDONUCLEASE_EXONUCLEASE_PHOSPHATASE DOMAIN-CONTAINING PROTEIN"/>
    <property type="match status" value="1"/>
</dbReference>
<dbReference type="RefSeq" id="XP_009494608.1">
    <property type="nucleotide sequence ID" value="XM_009496333.1"/>
</dbReference>
<dbReference type="eggNOG" id="ENOG502QR62">
    <property type="taxonomic scope" value="Eukaryota"/>
</dbReference>
<keyword evidence="1" id="KW-0732">Signal</keyword>
<gene>
    <name evidence="3" type="ORF">H696_02430</name>
</gene>
<dbReference type="EMBL" id="KB932203">
    <property type="protein sequence ID" value="KCV71485.1"/>
    <property type="molecule type" value="Genomic_DNA"/>
</dbReference>
<dbReference type="Proteomes" id="UP000030693">
    <property type="component" value="Unassembled WGS sequence"/>
</dbReference>
<dbReference type="GeneID" id="20527155"/>
<sequence length="462" mass="50479">MRALQHLLLALLALLAAAAITATALPTSPHQQDTAPMRRLRALFSQGLLAAGPQLTLAEGAAVRLAAGPGLPQTLLWPAGTADANADTWPDNLAPLLTRVSSEGPLAGQVNGDDTFGYFSQSLPGGAFTSRGLYRQRLDGAAGYELLELNITAPAAEAAGAIAEVAAESHQLSTAGVAPRTPWRPAVAATEMAFRALSFNIRYGSASDGLNGWPQRRPQVFDILRKQAPLVAGLQEVLHFQLQELLAELPEYRHVGVGRDDGLTAGEYAPIFYRADRLQVLESGTFWFCDQPHIPGCRTYGNNLPRICTWAKFFDVPTGRAFYHFNVHLDHMSSNSRIQSAQQLVDTIDRYNLARLPTLITGDFNNHSENATEVRVLQDAGYMDTFRQLDHDPRRGLTYHEFTGKGIRKIDYVWLWTGANLAGYNVTAVDMLTQHVSLPSGLGTIYPSDHYPILADVAWHFG</sequence>
<dbReference type="InterPro" id="IPR036691">
    <property type="entry name" value="Endo/exonu/phosph_ase_sf"/>
</dbReference>
<name>A0A058ZAP2_FONAL</name>
<evidence type="ECO:0000256" key="1">
    <source>
        <dbReference type="SAM" id="SignalP"/>
    </source>
</evidence>
<proteinExistence type="predicted"/>
<dbReference type="InterPro" id="IPR005135">
    <property type="entry name" value="Endo/exonuclease/phosphatase"/>
</dbReference>
<protein>
    <recommendedName>
        <fullName evidence="2">Endonuclease/exonuclease/phosphatase domain-containing protein</fullName>
    </recommendedName>
</protein>
<dbReference type="CDD" id="cd09083">
    <property type="entry name" value="EEP-1"/>
    <property type="match status" value="1"/>
</dbReference>
<dbReference type="STRING" id="691883.A0A058ZAP2"/>
<feature type="signal peptide" evidence="1">
    <location>
        <begin position="1"/>
        <end position="24"/>
    </location>
</feature>
<dbReference type="OrthoDB" id="276515at2759"/>
<dbReference type="Gene3D" id="3.60.10.10">
    <property type="entry name" value="Endonuclease/exonuclease/phosphatase"/>
    <property type="match status" value="1"/>
</dbReference>
<evidence type="ECO:0000313" key="4">
    <source>
        <dbReference type="Proteomes" id="UP000030693"/>
    </source>
</evidence>
<accession>A0A058ZAP2</accession>